<dbReference type="Proteomes" id="UP000499080">
    <property type="component" value="Unassembled WGS sequence"/>
</dbReference>
<keyword evidence="2" id="KW-1185">Reference proteome</keyword>
<dbReference type="AlphaFoldDB" id="A0A4Y2N3U4"/>
<dbReference type="EMBL" id="BGPR01125845">
    <property type="protein sequence ID" value="GBN33270.1"/>
    <property type="molecule type" value="Genomic_DNA"/>
</dbReference>
<comment type="caution">
    <text evidence="1">The sequence shown here is derived from an EMBL/GenBank/DDBJ whole genome shotgun (WGS) entry which is preliminary data.</text>
</comment>
<evidence type="ECO:0000313" key="1">
    <source>
        <dbReference type="EMBL" id="GBN33270.1"/>
    </source>
</evidence>
<reference evidence="1 2" key="1">
    <citation type="journal article" date="2019" name="Sci. Rep.">
        <title>Orb-weaving spider Araneus ventricosus genome elucidates the spidroin gene catalogue.</title>
        <authorList>
            <person name="Kono N."/>
            <person name="Nakamura H."/>
            <person name="Ohtoshi R."/>
            <person name="Moran D.A.P."/>
            <person name="Shinohara A."/>
            <person name="Yoshida Y."/>
            <person name="Fujiwara M."/>
            <person name="Mori M."/>
            <person name="Tomita M."/>
            <person name="Arakawa K."/>
        </authorList>
    </citation>
    <scope>NUCLEOTIDE SEQUENCE [LARGE SCALE GENOMIC DNA]</scope>
</reference>
<feature type="non-terminal residue" evidence="1">
    <location>
        <position position="21"/>
    </location>
</feature>
<accession>A0A4Y2N3U4</accession>
<name>A0A4Y2N3U4_ARAVE</name>
<proteinExistence type="predicted"/>
<gene>
    <name evidence="1" type="ORF">AVEN_98623_1</name>
</gene>
<evidence type="ECO:0000313" key="2">
    <source>
        <dbReference type="Proteomes" id="UP000499080"/>
    </source>
</evidence>
<protein>
    <submittedName>
        <fullName evidence="1">Uncharacterized protein</fullName>
    </submittedName>
</protein>
<sequence>MAAATERKRLLRKFDERISSR</sequence>
<organism evidence="1 2">
    <name type="scientific">Araneus ventricosus</name>
    <name type="common">Orbweaver spider</name>
    <name type="synonym">Epeira ventricosa</name>
    <dbReference type="NCBI Taxonomy" id="182803"/>
    <lineage>
        <taxon>Eukaryota</taxon>
        <taxon>Metazoa</taxon>
        <taxon>Ecdysozoa</taxon>
        <taxon>Arthropoda</taxon>
        <taxon>Chelicerata</taxon>
        <taxon>Arachnida</taxon>
        <taxon>Araneae</taxon>
        <taxon>Araneomorphae</taxon>
        <taxon>Entelegynae</taxon>
        <taxon>Araneoidea</taxon>
        <taxon>Araneidae</taxon>
        <taxon>Araneus</taxon>
    </lineage>
</organism>